<evidence type="ECO:0000313" key="10">
    <source>
        <dbReference type="Proteomes" id="UP000051500"/>
    </source>
</evidence>
<dbReference type="InterPro" id="IPR004776">
    <property type="entry name" value="Mem_transp_PIN-like"/>
</dbReference>
<dbReference type="RefSeq" id="WP_027106432.1">
    <property type="nucleotide sequence ID" value="NZ_AUHP01000012.1"/>
</dbReference>
<feature type="transmembrane region" description="Helical" evidence="8">
    <location>
        <begin position="40"/>
        <end position="59"/>
    </location>
</feature>
<sequence>MTFFISVQQVVIMFLLMGIGYFCRHINLISEQTTKDMTNVLLYIVSPCLIVNAFLQKFSWRRLELFFIVFATVIGVFLLAILIGKLVFTDKRVADVQKRAVLRYGAPYSNAGFMGAPLVQAILGKTAVFFAVPYLVVYNIFMWTHGVGLFKKTKDIRQNLKEALLNPNVIASLVGLLLFITQIHLPDILVTTIHQVVNLNTPLSMIIIGTNLGAVKWKQLANDRFIWQGVFVRNILVPGIVLLVLIWLPLNTPALMATLIMVSCPVSGTAVLFSLLNDYDLEFPTKLMCLSTVFSIASLPLLILCADLLLQI</sequence>
<comment type="similarity">
    <text evidence="2">Belongs to the auxin efflux carrier (TC 2.A.69) family.</text>
</comment>
<evidence type="ECO:0000256" key="3">
    <source>
        <dbReference type="ARBA" id="ARBA00022448"/>
    </source>
</evidence>
<evidence type="ECO:0000313" key="9">
    <source>
        <dbReference type="EMBL" id="KRN89363.1"/>
    </source>
</evidence>
<dbReference type="GO" id="GO:0055085">
    <property type="term" value="P:transmembrane transport"/>
    <property type="evidence" value="ECO:0007669"/>
    <property type="project" value="InterPro"/>
</dbReference>
<dbReference type="OrthoDB" id="9798064at2"/>
<evidence type="ECO:0000256" key="2">
    <source>
        <dbReference type="ARBA" id="ARBA00010145"/>
    </source>
</evidence>
<name>A0A0R2KJ11_9LACO</name>
<keyword evidence="3" id="KW-0813">Transport</keyword>
<evidence type="ECO:0000256" key="5">
    <source>
        <dbReference type="ARBA" id="ARBA00022692"/>
    </source>
</evidence>
<dbReference type="AlphaFoldDB" id="A0A0R2KJ11"/>
<dbReference type="STRING" id="1122146.IV53_GL000080"/>
<keyword evidence="7 8" id="KW-0472">Membrane</keyword>
<evidence type="ECO:0000256" key="7">
    <source>
        <dbReference type="ARBA" id="ARBA00023136"/>
    </source>
</evidence>
<feature type="transmembrane region" description="Helical" evidence="8">
    <location>
        <begin position="100"/>
        <end position="123"/>
    </location>
</feature>
<evidence type="ECO:0000256" key="4">
    <source>
        <dbReference type="ARBA" id="ARBA00022475"/>
    </source>
</evidence>
<comment type="subcellular location">
    <subcellularLocation>
        <location evidence="1">Cell membrane</location>
        <topology evidence="1">Multi-pass membrane protein</topology>
    </subcellularLocation>
</comment>
<feature type="transmembrane region" description="Helical" evidence="8">
    <location>
        <begin position="197"/>
        <end position="214"/>
    </location>
</feature>
<dbReference type="PANTHER" id="PTHR36838:SF1">
    <property type="entry name" value="SLR1864 PROTEIN"/>
    <property type="match status" value="1"/>
</dbReference>
<dbReference type="eggNOG" id="COG0679">
    <property type="taxonomic scope" value="Bacteria"/>
</dbReference>
<evidence type="ECO:0000256" key="1">
    <source>
        <dbReference type="ARBA" id="ARBA00004651"/>
    </source>
</evidence>
<feature type="transmembrane region" description="Helical" evidence="8">
    <location>
        <begin position="65"/>
        <end position="88"/>
    </location>
</feature>
<dbReference type="EMBL" id="JQBZ01000016">
    <property type="protein sequence ID" value="KRN89363.1"/>
    <property type="molecule type" value="Genomic_DNA"/>
</dbReference>
<dbReference type="Proteomes" id="UP000051500">
    <property type="component" value="Unassembled WGS sequence"/>
</dbReference>
<proteinExistence type="inferred from homology"/>
<feature type="transmembrane region" description="Helical" evidence="8">
    <location>
        <begin position="226"/>
        <end position="248"/>
    </location>
</feature>
<organism evidence="9 10">
    <name type="scientific">Ligilactobacillus ceti DSM 22408</name>
    <dbReference type="NCBI Taxonomy" id="1122146"/>
    <lineage>
        <taxon>Bacteria</taxon>
        <taxon>Bacillati</taxon>
        <taxon>Bacillota</taxon>
        <taxon>Bacilli</taxon>
        <taxon>Lactobacillales</taxon>
        <taxon>Lactobacillaceae</taxon>
        <taxon>Ligilactobacillus</taxon>
    </lineage>
</organism>
<reference evidence="9 10" key="1">
    <citation type="journal article" date="2015" name="Genome Announc.">
        <title>Expanding the biotechnology potential of lactobacilli through comparative genomics of 213 strains and associated genera.</title>
        <authorList>
            <person name="Sun Z."/>
            <person name="Harris H.M."/>
            <person name="McCann A."/>
            <person name="Guo C."/>
            <person name="Argimon S."/>
            <person name="Zhang W."/>
            <person name="Yang X."/>
            <person name="Jeffery I.B."/>
            <person name="Cooney J.C."/>
            <person name="Kagawa T.F."/>
            <person name="Liu W."/>
            <person name="Song Y."/>
            <person name="Salvetti E."/>
            <person name="Wrobel A."/>
            <person name="Rasinkangas P."/>
            <person name="Parkhill J."/>
            <person name="Rea M.C."/>
            <person name="O'Sullivan O."/>
            <person name="Ritari J."/>
            <person name="Douillard F.P."/>
            <person name="Paul Ross R."/>
            <person name="Yang R."/>
            <person name="Briner A.E."/>
            <person name="Felis G.E."/>
            <person name="de Vos W.M."/>
            <person name="Barrangou R."/>
            <person name="Klaenhammer T.R."/>
            <person name="Caufield P.W."/>
            <person name="Cui Y."/>
            <person name="Zhang H."/>
            <person name="O'Toole P.W."/>
        </authorList>
    </citation>
    <scope>NUCLEOTIDE SEQUENCE [LARGE SCALE GENOMIC DNA]</scope>
    <source>
        <strain evidence="9 10">DSM 22408</strain>
    </source>
</reference>
<protein>
    <submittedName>
        <fullName evidence="9">Malate permease related permease</fullName>
    </submittedName>
</protein>
<evidence type="ECO:0000256" key="6">
    <source>
        <dbReference type="ARBA" id="ARBA00022989"/>
    </source>
</evidence>
<keyword evidence="4" id="KW-1003">Cell membrane</keyword>
<dbReference type="PATRIC" id="fig|1122146.4.peg.82"/>
<accession>A0A0R2KJ11</accession>
<gene>
    <name evidence="9" type="ORF">IV53_GL000080</name>
</gene>
<dbReference type="Pfam" id="PF03547">
    <property type="entry name" value="Mem_trans"/>
    <property type="match status" value="1"/>
</dbReference>
<dbReference type="PANTHER" id="PTHR36838">
    <property type="entry name" value="AUXIN EFFLUX CARRIER FAMILY PROTEIN"/>
    <property type="match status" value="1"/>
</dbReference>
<dbReference type="GO" id="GO:0005886">
    <property type="term" value="C:plasma membrane"/>
    <property type="evidence" value="ECO:0007669"/>
    <property type="project" value="UniProtKB-SubCell"/>
</dbReference>
<feature type="transmembrane region" description="Helical" evidence="8">
    <location>
        <begin position="6"/>
        <end position="28"/>
    </location>
</feature>
<keyword evidence="10" id="KW-1185">Reference proteome</keyword>
<dbReference type="Gene3D" id="1.20.1530.20">
    <property type="match status" value="1"/>
</dbReference>
<feature type="transmembrane region" description="Helical" evidence="8">
    <location>
        <begin position="163"/>
        <end position="185"/>
    </location>
</feature>
<dbReference type="InterPro" id="IPR038770">
    <property type="entry name" value="Na+/solute_symporter_sf"/>
</dbReference>
<keyword evidence="6 8" id="KW-1133">Transmembrane helix</keyword>
<feature type="transmembrane region" description="Helical" evidence="8">
    <location>
        <begin position="129"/>
        <end position="151"/>
    </location>
</feature>
<evidence type="ECO:0000256" key="8">
    <source>
        <dbReference type="SAM" id="Phobius"/>
    </source>
</evidence>
<feature type="transmembrane region" description="Helical" evidence="8">
    <location>
        <begin position="254"/>
        <end position="275"/>
    </location>
</feature>
<feature type="transmembrane region" description="Helical" evidence="8">
    <location>
        <begin position="287"/>
        <end position="310"/>
    </location>
</feature>
<keyword evidence="5 8" id="KW-0812">Transmembrane</keyword>
<comment type="caution">
    <text evidence="9">The sequence shown here is derived from an EMBL/GenBank/DDBJ whole genome shotgun (WGS) entry which is preliminary data.</text>
</comment>